<evidence type="ECO:0000313" key="4">
    <source>
        <dbReference type="Proteomes" id="UP001153076"/>
    </source>
</evidence>
<keyword evidence="2" id="KW-0732">Signal</keyword>
<dbReference type="Proteomes" id="UP001153076">
    <property type="component" value="Unassembled WGS sequence"/>
</dbReference>
<evidence type="ECO:0000256" key="2">
    <source>
        <dbReference type="ARBA" id="ARBA00022729"/>
    </source>
</evidence>
<accession>A0A9Q1QMR7</accession>
<dbReference type="CDD" id="cd01837">
    <property type="entry name" value="SGNH_plant_lipase_like"/>
    <property type="match status" value="1"/>
</dbReference>
<dbReference type="GO" id="GO:0016298">
    <property type="term" value="F:lipase activity"/>
    <property type="evidence" value="ECO:0007669"/>
    <property type="project" value="TreeGrafter"/>
</dbReference>
<proteinExistence type="inferred from homology"/>
<dbReference type="OrthoDB" id="1600564at2759"/>
<dbReference type="InterPro" id="IPR035669">
    <property type="entry name" value="SGNH_plant_lipase-like"/>
</dbReference>
<dbReference type="InterPro" id="IPR036514">
    <property type="entry name" value="SGNH_hydro_sf"/>
</dbReference>
<dbReference type="PANTHER" id="PTHR45966:SF4">
    <property type="entry name" value="GDSL ESTERASE_LIPASE 5"/>
    <property type="match status" value="1"/>
</dbReference>
<dbReference type="Pfam" id="PF00657">
    <property type="entry name" value="Lipase_GDSL"/>
    <property type="match status" value="1"/>
</dbReference>
<comment type="similarity">
    <text evidence="1">Belongs to the 'GDSL' lipolytic enzyme family.</text>
</comment>
<dbReference type="SUPFAM" id="SSF52266">
    <property type="entry name" value="SGNH hydrolase"/>
    <property type="match status" value="1"/>
</dbReference>
<dbReference type="AlphaFoldDB" id="A0A9Q1QMR7"/>
<sequence length="411" mass="46585">MKQNEKEIKRQRSDRVMALFESSSLISRLVSVLMLTFSVSPKINICLGLNNRHEAEQTPPFFIFGDSFLDAGNNNYINTTALDQANFWPYGISFFHTPTGRFSDGRLISDFLGKRFCRANSDLISSAEHANLPLIPPYLQPASKLSQVPHGVNFASSGAGALVQTFRGSVINLHEQLKNYKKVEEWLKHKLGKMKARRKLTSAVHLFSIGSNDYISLFMTNSTLLTAYTQSQYVNMVTSNITSVVHEIYKIGGRKMVFLNLPPIGCFPALRMRNESGECLMETSSYTKLHNEALIQALRQLAERLPAFKYSLHDFYSSTLQRINQPLQYGYTEGTTACCGTGKFRGVFSCGGKRPVKQYELCNNVDEHVFWDSFHFTEKVYMQIAYDMWSSSDNTPYFYGSHSIKDLFSSP</sequence>
<evidence type="ECO:0008006" key="5">
    <source>
        <dbReference type="Google" id="ProtNLM"/>
    </source>
</evidence>
<comment type="caution">
    <text evidence="3">The sequence shown here is derived from an EMBL/GenBank/DDBJ whole genome shotgun (WGS) entry which is preliminary data.</text>
</comment>
<dbReference type="InterPro" id="IPR044552">
    <property type="entry name" value="GLIP1-5/GLL25"/>
</dbReference>
<evidence type="ECO:0000256" key="1">
    <source>
        <dbReference type="ARBA" id="ARBA00008668"/>
    </source>
</evidence>
<dbReference type="PANTHER" id="PTHR45966">
    <property type="entry name" value="GDSL-LIKE LIPASE/ACYLHYDROLASE"/>
    <property type="match status" value="1"/>
</dbReference>
<protein>
    <recommendedName>
        <fullName evidence="5">GDSL esterase/lipase 5</fullName>
    </recommendedName>
</protein>
<name>A0A9Q1QMR7_9CARY</name>
<reference evidence="3" key="1">
    <citation type="submission" date="2022-04" db="EMBL/GenBank/DDBJ databases">
        <title>Carnegiea gigantea Genome sequencing and assembly v2.</title>
        <authorList>
            <person name="Copetti D."/>
            <person name="Sanderson M.J."/>
            <person name="Burquez A."/>
            <person name="Wojciechowski M.F."/>
        </authorList>
    </citation>
    <scope>NUCLEOTIDE SEQUENCE</scope>
    <source>
        <strain evidence="3">SGP5-SGP5p</strain>
        <tissue evidence="3">Aerial part</tissue>
    </source>
</reference>
<keyword evidence="4" id="KW-1185">Reference proteome</keyword>
<dbReference type="EMBL" id="JAKOGI010000037">
    <property type="protein sequence ID" value="KAJ8447524.1"/>
    <property type="molecule type" value="Genomic_DNA"/>
</dbReference>
<organism evidence="3 4">
    <name type="scientific">Carnegiea gigantea</name>
    <dbReference type="NCBI Taxonomy" id="171969"/>
    <lineage>
        <taxon>Eukaryota</taxon>
        <taxon>Viridiplantae</taxon>
        <taxon>Streptophyta</taxon>
        <taxon>Embryophyta</taxon>
        <taxon>Tracheophyta</taxon>
        <taxon>Spermatophyta</taxon>
        <taxon>Magnoliopsida</taxon>
        <taxon>eudicotyledons</taxon>
        <taxon>Gunneridae</taxon>
        <taxon>Pentapetalae</taxon>
        <taxon>Caryophyllales</taxon>
        <taxon>Cactineae</taxon>
        <taxon>Cactaceae</taxon>
        <taxon>Cactoideae</taxon>
        <taxon>Echinocereeae</taxon>
        <taxon>Carnegiea</taxon>
    </lineage>
</organism>
<evidence type="ECO:0000313" key="3">
    <source>
        <dbReference type="EMBL" id="KAJ8447524.1"/>
    </source>
</evidence>
<dbReference type="InterPro" id="IPR001087">
    <property type="entry name" value="GDSL"/>
</dbReference>
<dbReference type="Gene3D" id="3.40.50.1110">
    <property type="entry name" value="SGNH hydrolase"/>
    <property type="match status" value="1"/>
</dbReference>
<gene>
    <name evidence="3" type="ORF">Cgig2_031137</name>
</gene>